<dbReference type="Gene3D" id="1.20.1250.20">
    <property type="entry name" value="MFS general substrate transporter like domains"/>
    <property type="match status" value="1"/>
</dbReference>
<feature type="transmembrane region" description="Helical" evidence="7">
    <location>
        <begin position="193"/>
        <end position="213"/>
    </location>
</feature>
<feature type="transmembrane region" description="Helical" evidence="7">
    <location>
        <begin position="389"/>
        <end position="412"/>
    </location>
</feature>
<feature type="transmembrane region" description="Helical" evidence="7">
    <location>
        <begin position="94"/>
        <end position="110"/>
    </location>
</feature>
<dbReference type="AlphaFoldDB" id="A0AAN7HMY8"/>
<feature type="transmembrane region" description="Helical" evidence="7">
    <location>
        <begin position="418"/>
        <end position="437"/>
    </location>
</feature>
<dbReference type="GO" id="GO:0016020">
    <property type="term" value="C:membrane"/>
    <property type="evidence" value="ECO:0007669"/>
    <property type="project" value="UniProtKB-SubCell"/>
</dbReference>
<dbReference type="PANTHER" id="PTHR43791">
    <property type="entry name" value="PERMEASE-RELATED"/>
    <property type="match status" value="1"/>
</dbReference>
<feature type="transmembrane region" description="Helical" evidence="7">
    <location>
        <begin position="449"/>
        <end position="470"/>
    </location>
</feature>
<dbReference type="InterPro" id="IPR036259">
    <property type="entry name" value="MFS_trans_sf"/>
</dbReference>
<dbReference type="SUPFAM" id="SSF103473">
    <property type="entry name" value="MFS general substrate transporter"/>
    <property type="match status" value="1"/>
</dbReference>
<evidence type="ECO:0000256" key="5">
    <source>
        <dbReference type="ARBA" id="ARBA00023136"/>
    </source>
</evidence>
<evidence type="ECO:0000256" key="7">
    <source>
        <dbReference type="SAM" id="Phobius"/>
    </source>
</evidence>
<organism evidence="9 10">
    <name type="scientific">Mucor velutinosus</name>
    <dbReference type="NCBI Taxonomy" id="708070"/>
    <lineage>
        <taxon>Eukaryota</taxon>
        <taxon>Fungi</taxon>
        <taxon>Fungi incertae sedis</taxon>
        <taxon>Mucoromycota</taxon>
        <taxon>Mucoromycotina</taxon>
        <taxon>Mucoromycetes</taxon>
        <taxon>Mucorales</taxon>
        <taxon>Mucorineae</taxon>
        <taxon>Mucoraceae</taxon>
        <taxon>Mucor</taxon>
    </lineage>
</organism>
<dbReference type="GO" id="GO:0022857">
    <property type="term" value="F:transmembrane transporter activity"/>
    <property type="evidence" value="ECO:0007669"/>
    <property type="project" value="InterPro"/>
</dbReference>
<feature type="compositionally biased region" description="Low complexity" evidence="6">
    <location>
        <begin position="7"/>
        <end position="21"/>
    </location>
</feature>
<keyword evidence="10" id="KW-1185">Reference proteome</keyword>
<protein>
    <submittedName>
        <fullName evidence="9">Palmitoylated plasma membrane-bound casein kinase</fullName>
        <ecNumber evidence="9">2.7.11.1</ecNumber>
    </submittedName>
</protein>
<name>A0AAN7HMY8_9FUNG</name>
<dbReference type="EMBL" id="JASEJX010000014">
    <property type="protein sequence ID" value="KAK4516049.1"/>
    <property type="molecule type" value="Genomic_DNA"/>
</dbReference>
<feature type="region of interest" description="Disordered" evidence="6">
    <location>
        <begin position="50"/>
        <end position="69"/>
    </location>
</feature>
<dbReference type="RefSeq" id="XP_064682715.1">
    <property type="nucleotide sequence ID" value="XM_064830213.1"/>
</dbReference>
<feature type="transmembrane region" description="Helical" evidence="7">
    <location>
        <begin position="225"/>
        <end position="244"/>
    </location>
</feature>
<evidence type="ECO:0000313" key="9">
    <source>
        <dbReference type="EMBL" id="KAK4516049.1"/>
    </source>
</evidence>
<keyword evidence="9" id="KW-0808">Transferase</keyword>
<gene>
    <name evidence="9" type="primary">YCK2_6</name>
    <name evidence="9" type="ORF">ATC70_011010</name>
</gene>
<evidence type="ECO:0000256" key="1">
    <source>
        <dbReference type="ARBA" id="ARBA00004141"/>
    </source>
</evidence>
<feature type="compositionally biased region" description="Low complexity" evidence="6">
    <location>
        <begin position="50"/>
        <end position="59"/>
    </location>
</feature>
<dbReference type="Pfam" id="PF07690">
    <property type="entry name" value="MFS_1"/>
    <property type="match status" value="1"/>
</dbReference>
<keyword evidence="4 7" id="KW-1133">Transmembrane helix</keyword>
<dbReference type="EC" id="2.7.11.1" evidence="9"/>
<dbReference type="Proteomes" id="UP001304243">
    <property type="component" value="Unassembled WGS sequence"/>
</dbReference>
<reference evidence="9 10" key="1">
    <citation type="submission" date="2022-11" db="EMBL/GenBank/DDBJ databases">
        <title>Mucor velutinosus strain NIH1002 WGS.</title>
        <authorList>
            <person name="Subramanian P."/>
            <person name="Mullikin J.C."/>
            <person name="Segre J.A."/>
            <person name="Zelazny A.M."/>
        </authorList>
    </citation>
    <scope>NUCLEOTIDE SEQUENCE [LARGE SCALE GENOMIC DNA]</scope>
    <source>
        <strain evidence="9 10">NIH1002</strain>
    </source>
</reference>
<keyword evidence="3 7" id="KW-0812">Transmembrane</keyword>
<sequence>MEEKTEYTTYTTTTTTTTTTTHQNSSEMSDSKTEHEVVLNEKIDQMSHHSASAHGNAAAMEKGQETNEEYDEHGNQINFVMSETEIKLVRKLDFMYVMPYIAVLNFLQFFDKSALNYSAVLGIRETASLDLKQFSWLGSIFYLGYLLFQGPSMILIQKMRLRMYIGTVIILWGVVLLLTFLGHNFSQLAALRFLLGFFEGGIYPCCIMLISSLYRRKEQAGRIGVVYICNGIALSFGGLIGYGIGNMDGAGGLRAWQWIMIILGAITILFGIVSFLFMVDNPKSKVLCLSSEEEKIVDARMRDNAVVRSKEIKMSHIYESLKEPRFYIFCLCSMLINFQNSVLNTYSSLITKGFGFTSLNAILLTIPSGVTDCLFIVIAVWYNRRYGNTLYGACAFLFVAIIGILLLVVIPVAKAKLLGLYLTWAYAAGYVLLLVSVANNVAGYTKKIFYSSSIMVFYTFGNFIGPFFMVESQAPLFVGGMVGCMVANAATIVLFIYARWDMARENRKRMANHVEMEVTPDMTDVENRNFIYRL</sequence>
<evidence type="ECO:0000256" key="2">
    <source>
        <dbReference type="ARBA" id="ARBA00022448"/>
    </source>
</evidence>
<dbReference type="GO" id="GO:0004674">
    <property type="term" value="F:protein serine/threonine kinase activity"/>
    <property type="evidence" value="ECO:0007669"/>
    <property type="project" value="UniProtKB-EC"/>
</dbReference>
<keyword evidence="9" id="KW-0418">Kinase</keyword>
<feature type="transmembrane region" description="Helical" evidence="7">
    <location>
        <begin position="163"/>
        <end position="181"/>
    </location>
</feature>
<evidence type="ECO:0000256" key="4">
    <source>
        <dbReference type="ARBA" id="ARBA00022989"/>
    </source>
</evidence>
<feature type="transmembrane region" description="Helical" evidence="7">
    <location>
        <begin position="256"/>
        <end position="279"/>
    </location>
</feature>
<feature type="domain" description="Major facilitator superfamily (MFS) profile" evidence="8">
    <location>
        <begin position="97"/>
        <end position="501"/>
    </location>
</feature>
<comment type="caution">
    <text evidence="9">The sequence shown here is derived from an EMBL/GenBank/DDBJ whole genome shotgun (WGS) entry which is preliminary data.</text>
</comment>
<evidence type="ECO:0000256" key="6">
    <source>
        <dbReference type="SAM" id="MobiDB-lite"/>
    </source>
</evidence>
<feature type="region of interest" description="Disordered" evidence="6">
    <location>
        <begin position="1"/>
        <end position="32"/>
    </location>
</feature>
<feature type="transmembrane region" description="Helical" evidence="7">
    <location>
        <begin position="476"/>
        <end position="500"/>
    </location>
</feature>
<dbReference type="InterPro" id="IPR020846">
    <property type="entry name" value="MFS_dom"/>
</dbReference>
<dbReference type="GeneID" id="89954696"/>
<evidence type="ECO:0000259" key="8">
    <source>
        <dbReference type="PROSITE" id="PS50850"/>
    </source>
</evidence>
<comment type="subcellular location">
    <subcellularLocation>
        <location evidence="1">Membrane</location>
        <topology evidence="1">Multi-pass membrane protein</topology>
    </subcellularLocation>
</comment>
<keyword evidence="5 7" id="KW-0472">Membrane</keyword>
<proteinExistence type="predicted"/>
<dbReference type="PANTHER" id="PTHR43791:SF81">
    <property type="entry name" value="TRANSPORTER, PUTATIVE (AFU_ORTHOLOGUE AFUA_7G01190)-RELATED"/>
    <property type="match status" value="1"/>
</dbReference>
<dbReference type="PROSITE" id="PS50850">
    <property type="entry name" value="MFS"/>
    <property type="match status" value="1"/>
</dbReference>
<accession>A0AAN7HMY8</accession>
<keyword evidence="2" id="KW-0813">Transport</keyword>
<feature type="transmembrane region" description="Helical" evidence="7">
    <location>
        <begin position="361"/>
        <end position="382"/>
    </location>
</feature>
<feature type="transmembrane region" description="Helical" evidence="7">
    <location>
        <begin position="134"/>
        <end position="156"/>
    </location>
</feature>
<feature type="transmembrane region" description="Helical" evidence="7">
    <location>
        <begin position="326"/>
        <end position="349"/>
    </location>
</feature>
<evidence type="ECO:0000313" key="10">
    <source>
        <dbReference type="Proteomes" id="UP001304243"/>
    </source>
</evidence>
<dbReference type="InterPro" id="IPR011701">
    <property type="entry name" value="MFS"/>
</dbReference>
<evidence type="ECO:0000256" key="3">
    <source>
        <dbReference type="ARBA" id="ARBA00022692"/>
    </source>
</evidence>